<dbReference type="Proteomes" id="UP001056012">
    <property type="component" value="Chromosome 7"/>
</dbReference>
<proteinExistence type="predicted"/>
<accession>A0A9Q8ZJP9</accession>
<feature type="region of interest" description="Disordered" evidence="1">
    <location>
        <begin position="430"/>
        <end position="490"/>
    </location>
</feature>
<feature type="compositionally biased region" description="Basic and acidic residues" evidence="1">
    <location>
        <begin position="591"/>
        <end position="601"/>
    </location>
</feature>
<name>A0A9Q8ZJP9_CURCL</name>
<feature type="region of interest" description="Disordered" evidence="1">
    <location>
        <begin position="368"/>
        <end position="418"/>
    </location>
</feature>
<protein>
    <submittedName>
        <fullName evidence="2">Uncharacterized protein</fullName>
    </submittedName>
</protein>
<feature type="compositionally biased region" description="Low complexity" evidence="1">
    <location>
        <begin position="259"/>
        <end position="273"/>
    </location>
</feature>
<feature type="compositionally biased region" description="Polar residues" evidence="1">
    <location>
        <begin position="602"/>
        <end position="611"/>
    </location>
</feature>
<feature type="compositionally biased region" description="Polar residues" evidence="1">
    <location>
        <begin position="430"/>
        <end position="456"/>
    </location>
</feature>
<feature type="compositionally biased region" description="Polar residues" evidence="1">
    <location>
        <begin position="396"/>
        <end position="405"/>
    </location>
</feature>
<feature type="region of interest" description="Disordered" evidence="1">
    <location>
        <begin position="28"/>
        <end position="54"/>
    </location>
</feature>
<feature type="region of interest" description="Disordered" evidence="1">
    <location>
        <begin position="151"/>
        <end position="209"/>
    </location>
</feature>
<dbReference type="VEuPathDB" id="FungiDB:yc1106_08637"/>
<feature type="compositionally biased region" description="Basic and acidic residues" evidence="1">
    <location>
        <begin position="721"/>
        <end position="731"/>
    </location>
</feature>
<feature type="compositionally biased region" description="Polar residues" evidence="1">
    <location>
        <begin position="151"/>
        <end position="163"/>
    </location>
</feature>
<feature type="region of interest" description="Disordered" evidence="1">
    <location>
        <begin position="650"/>
        <end position="748"/>
    </location>
</feature>
<feature type="compositionally biased region" description="Polar residues" evidence="1">
    <location>
        <begin position="181"/>
        <end position="197"/>
    </location>
</feature>
<evidence type="ECO:0000313" key="3">
    <source>
        <dbReference type="Proteomes" id="UP001056012"/>
    </source>
</evidence>
<feature type="compositionally biased region" description="Basic and acidic residues" evidence="1">
    <location>
        <begin position="660"/>
        <end position="677"/>
    </location>
</feature>
<gene>
    <name evidence="2" type="ORF">yc1106_08637</name>
</gene>
<evidence type="ECO:0000256" key="1">
    <source>
        <dbReference type="SAM" id="MobiDB-lite"/>
    </source>
</evidence>
<reference evidence="2" key="1">
    <citation type="submission" date="2021-12" db="EMBL/GenBank/DDBJ databases">
        <title>Curvularia clavata genome.</title>
        <authorList>
            <person name="Cao Y."/>
        </authorList>
    </citation>
    <scope>NUCLEOTIDE SEQUENCE</scope>
    <source>
        <strain evidence="2">Yc1106</strain>
    </source>
</reference>
<sequence>MLRLHPSELTLTPDDIDETFGRIALRQTSRAQQHWTMPPAGQPRQSGKPNRPILRRGPQRLIRYAMTINNIPIRQPQQAVITSVDEDNNEPHREAAQPPARDNGHPVLLHSSHQRNDATAGLSTALPSRSMQLPFRLRPPVQMLDAHTVSNDQAQGSTSLTPQNHPPRFTRPASTRYVENGNEQRAQLPSVGSSANTPEMRGGGLASFARPRNLTHDTIYTPSPLNHIRRLSSQSRGSLAGLACASDIVQDTIHEPSPLDQTQRLTSSTQQLSPGDPTQPHSSPRNDYSMPNLKKCPAETPHSTGYPHRTHSKCLPSSEPRRGSGRHQPTIRSCSSGDGASFSAMGLSTSILEDPSNDLQMPSAIVETPSRQGRGSSNPHSEDGDASSARHFSDTPEGSRQCEQTSLRRRERGSGATNASAAYSWYGSLGSDTQFPGSENSQNDESCPQLDGTSASVHRLSPLPSLPYTRMQNDYTSSPPPSTRSRQLSRDHVAATIAARHDLQSPLDAHVKQPQQRLQQTPHTLLNFPTHASPTMSYVGGLPINRPNRDQDMPSGHPVHLGPGPDDGASHQQSSPEHRAYSLRNISRTVEYPRLEQRSSKNDPVSVSIHQSDAARHGRVQMQREVYERLQNAASPMQAGAARGIDMISSHDSAPRTHRSHDESNRARNHMAHDGERFNSGSSMGMHQPRQLSRGQTQDAVHAGPSRPLASQFSRQLSAESTRHRTPRVDEGGLDGPRARPRHDGPLSTLAAFESGSDTWRRYWQSPPVRGAPTATTRRHRRVRDEQVDQENAGEEELMRREEASVIARYGEEQQQRTTMNETPPRIGRVERRMME</sequence>
<evidence type="ECO:0000313" key="2">
    <source>
        <dbReference type="EMBL" id="USP81363.1"/>
    </source>
</evidence>
<feature type="compositionally biased region" description="Polar residues" evidence="1">
    <location>
        <begin position="369"/>
        <end position="379"/>
    </location>
</feature>
<feature type="compositionally biased region" description="Polar residues" evidence="1">
    <location>
        <begin position="709"/>
        <end position="720"/>
    </location>
</feature>
<feature type="compositionally biased region" description="Basic and acidic residues" evidence="1">
    <location>
        <begin position="797"/>
        <end position="815"/>
    </location>
</feature>
<dbReference type="EMBL" id="CP089280">
    <property type="protein sequence ID" value="USP81363.1"/>
    <property type="molecule type" value="Genomic_DNA"/>
</dbReference>
<keyword evidence="3" id="KW-1185">Reference proteome</keyword>
<feature type="region of interest" description="Disordered" evidence="1">
    <location>
        <begin position="85"/>
        <end position="127"/>
    </location>
</feature>
<dbReference type="AlphaFoldDB" id="A0A9Q8ZJP9"/>
<dbReference type="OrthoDB" id="3937309at2759"/>
<feature type="compositionally biased region" description="Polar residues" evidence="1">
    <location>
        <begin position="679"/>
        <end position="699"/>
    </location>
</feature>
<organism evidence="2 3">
    <name type="scientific">Curvularia clavata</name>
    <dbReference type="NCBI Taxonomy" id="95742"/>
    <lineage>
        <taxon>Eukaryota</taxon>
        <taxon>Fungi</taxon>
        <taxon>Dikarya</taxon>
        <taxon>Ascomycota</taxon>
        <taxon>Pezizomycotina</taxon>
        <taxon>Dothideomycetes</taxon>
        <taxon>Pleosporomycetidae</taxon>
        <taxon>Pleosporales</taxon>
        <taxon>Pleosporineae</taxon>
        <taxon>Pleosporaceae</taxon>
        <taxon>Curvularia</taxon>
    </lineage>
</organism>
<feature type="region of interest" description="Disordered" evidence="1">
    <location>
        <begin position="540"/>
        <end position="619"/>
    </location>
</feature>
<feature type="region of interest" description="Disordered" evidence="1">
    <location>
        <begin position="256"/>
        <end position="339"/>
    </location>
</feature>
<feature type="region of interest" description="Disordered" evidence="1">
    <location>
        <begin position="764"/>
        <end position="836"/>
    </location>
</feature>